<protein>
    <submittedName>
        <fullName evidence="9">Heavy metal-associated isoprenylated plant protein 39</fullName>
    </submittedName>
</protein>
<dbReference type="Pfam" id="PF00403">
    <property type="entry name" value="HMA"/>
    <property type="match status" value="1"/>
</dbReference>
<comment type="similarity">
    <text evidence="5">Belongs to the HIPP family.</text>
</comment>
<dbReference type="GO" id="GO:0046872">
    <property type="term" value="F:metal ion binding"/>
    <property type="evidence" value="ECO:0007669"/>
    <property type="project" value="UniProtKB-KW"/>
</dbReference>
<sequence length="119" mass="13890">MQEMQKMVLSLDLHDDKQCKKRVMKIATSVSGINSISLDLKERKLTIIGNMDPMEVVAKLRKTYRTDVVTIGPAKEPEKPKEEKPKEKEPQVTPNVNGYMSYNPYSYPITKYYYCYEEY</sequence>
<keyword evidence="1" id="KW-0488">Methylation</keyword>
<evidence type="ECO:0000256" key="2">
    <source>
        <dbReference type="ARBA" id="ARBA00022723"/>
    </source>
</evidence>
<evidence type="ECO:0000259" key="7">
    <source>
        <dbReference type="PROSITE" id="PS50846"/>
    </source>
</evidence>
<keyword evidence="3" id="KW-0449">Lipoprotein</keyword>
<evidence type="ECO:0000256" key="1">
    <source>
        <dbReference type="ARBA" id="ARBA00022481"/>
    </source>
</evidence>
<keyword evidence="4" id="KW-0636">Prenylation</keyword>
<organism evidence="8 9">
    <name type="scientific">Spinacia oleracea</name>
    <name type="common">Spinach</name>
    <dbReference type="NCBI Taxonomy" id="3562"/>
    <lineage>
        <taxon>Eukaryota</taxon>
        <taxon>Viridiplantae</taxon>
        <taxon>Streptophyta</taxon>
        <taxon>Embryophyta</taxon>
        <taxon>Tracheophyta</taxon>
        <taxon>Spermatophyta</taxon>
        <taxon>Magnoliopsida</taxon>
        <taxon>eudicotyledons</taxon>
        <taxon>Gunneridae</taxon>
        <taxon>Pentapetalae</taxon>
        <taxon>Caryophyllales</taxon>
        <taxon>Chenopodiaceae</taxon>
        <taxon>Chenopodioideae</taxon>
        <taxon>Anserineae</taxon>
        <taxon>Spinacia</taxon>
    </lineage>
</organism>
<dbReference type="RefSeq" id="XP_021866639.1">
    <property type="nucleotide sequence ID" value="XM_022010947.2"/>
</dbReference>
<dbReference type="OrthoDB" id="1923658at2759"/>
<dbReference type="PANTHER" id="PTHR45811">
    <property type="entry name" value="COPPER TRANSPORT PROTEIN FAMILY-RELATED"/>
    <property type="match status" value="1"/>
</dbReference>
<dbReference type="PANTHER" id="PTHR45811:SF49">
    <property type="entry name" value="OS04G0667600 PROTEIN"/>
    <property type="match status" value="1"/>
</dbReference>
<evidence type="ECO:0000313" key="8">
    <source>
        <dbReference type="Proteomes" id="UP000813463"/>
    </source>
</evidence>
<dbReference type="KEGG" id="soe:110805360"/>
<keyword evidence="2" id="KW-0479">Metal-binding</keyword>
<keyword evidence="8" id="KW-1185">Reference proteome</keyword>
<proteinExistence type="inferred from homology"/>
<evidence type="ECO:0000256" key="5">
    <source>
        <dbReference type="ARBA" id="ARBA00024045"/>
    </source>
</evidence>
<accession>A0A9R0JEV7</accession>
<dbReference type="Proteomes" id="UP000813463">
    <property type="component" value="Chromosome 4"/>
</dbReference>
<dbReference type="AlphaFoldDB" id="A0A9R0JEV7"/>
<dbReference type="GeneID" id="110805360"/>
<evidence type="ECO:0000256" key="3">
    <source>
        <dbReference type="ARBA" id="ARBA00023288"/>
    </source>
</evidence>
<dbReference type="Gene3D" id="3.30.70.100">
    <property type="match status" value="1"/>
</dbReference>
<feature type="compositionally biased region" description="Basic and acidic residues" evidence="6">
    <location>
        <begin position="75"/>
        <end position="90"/>
    </location>
</feature>
<evidence type="ECO:0000313" key="9">
    <source>
        <dbReference type="RefSeq" id="XP_021866639.1"/>
    </source>
</evidence>
<reference evidence="9" key="2">
    <citation type="submission" date="2025-08" db="UniProtKB">
        <authorList>
            <consortium name="RefSeq"/>
        </authorList>
    </citation>
    <scope>IDENTIFICATION</scope>
    <source>
        <tissue evidence="9">Leaf</tissue>
    </source>
</reference>
<reference evidence="8" key="1">
    <citation type="journal article" date="2021" name="Nat. Commun.">
        <title>Genomic analyses provide insights into spinach domestication and the genetic basis of agronomic traits.</title>
        <authorList>
            <person name="Cai X."/>
            <person name="Sun X."/>
            <person name="Xu C."/>
            <person name="Sun H."/>
            <person name="Wang X."/>
            <person name="Ge C."/>
            <person name="Zhang Z."/>
            <person name="Wang Q."/>
            <person name="Fei Z."/>
            <person name="Jiao C."/>
            <person name="Wang Q."/>
        </authorList>
    </citation>
    <scope>NUCLEOTIDE SEQUENCE [LARGE SCALE GENOMIC DNA]</scope>
    <source>
        <strain evidence="8">cv. Varoflay</strain>
    </source>
</reference>
<gene>
    <name evidence="9" type="primary">LOC110805360</name>
</gene>
<dbReference type="PROSITE" id="PS50846">
    <property type="entry name" value="HMA_2"/>
    <property type="match status" value="1"/>
</dbReference>
<dbReference type="InterPro" id="IPR006121">
    <property type="entry name" value="HMA_dom"/>
</dbReference>
<feature type="domain" description="HMA" evidence="7">
    <location>
        <begin position="4"/>
        <end position="68"/>
    </location>
</feature>
<evidence type="ECO:0000256" key="4">
    <source>
        <dbReference type="ARBA" id="ARBA00023289"/>
    </source>
</evidence>
<dbReference type="InterPro" id="IPR036163">
    <property type="entry name" value="HMA_dom_sf"/>
</dbReference>
<feature type="region of interest" description="Disordered" evidence="6">
    <location>
        <begin position="73"/>
        <end position="95"/>
    </location>
</feature>
<dbReference type="SUPFAM" id="SSF55008">
    <property type="entry name" value="HMA, heavy metal-associated domain"/>
    <property type="match status" value="1"/>
</dbReference>
<dbReference type="InterPro" id="IPR051863">
    <property type="entry name" value="HIPP"/>
</dbReference>
<evidence type="ECO:0000256" key="6">
    <source>
        <dbReference type="SAM" id="MobiDB-lite"/>
    </source>
</evidence>
<name>A0A9R0JEV7_SPIOL</name>